<dbReference type="GO" id="GO:0051015">
    <property type="term" value="F:actin filament binding"/>
    <property type="evidence" value="ECO:0007669"/>
    <property type="project" value="TreeGrafter"/>
</dbReference>
<dbReference type="Pfam" id="PF04045">
    <property type="entry name" value="P34-Arc"/>
    <property type="match status" value="1"/>
</dbReference>
<evidence type="ECO:0000256" key="5">
    <source>
        <dbReference type="ARBA" id="ARBA00023212"/>
    </source>
</evidence>
<dbReference type="EMBL" id="DF142843">
    <property type="protein sequence ID" value="GAA47546.1"/>
    <property type="molecule type" value="Genomic_DNA"/>
</dbReference>
<dbReference type="PANTHER" id="PTHR12058">
    <property type="entry name" value="ARP2/3 COMPLEX 34 KDA SUBUNIT"/>
    <property type="match status" value="1"/>
</dbReference>
<comment type="subcellular location">
    <subcellularLocation>
        <location evidence="1">Cytoplasm</location>
        <location evidence="1">Cytoskeleton</location>
    </subcellularLocation>
</comment>
<dbReference type="PANTHER" id="PTHR12058:SF0">
    <property type="entry name" value="ACTIN-RELATED PROTEIN 2_3 COMPLEX SUBUNIT 2"/>
    <property type="match status" value="1"/>
</dbReference>
<proteinExistence type="inferred from homology"/>
<evidence type="ECO:0000313" key="6">
    <source>
        <dbReference type="EMBL" id="GAA47546.1"/>
    </source>
</evidence>
<dbReference type="SUPFAM" id="SSF69645">
    <property type="entry name" value="Arp2/3 complex subunits"/>
    <property type="match status" value="2"/>
</dbReference>
<dbReference type="GO" id="GO:0005200">
    <property type="term" value="F:structural constituent of cytoskeleton"/>
    <property type="evidence" value="ECO:0007669"/>
    <property type="project" value="TreeGrafter"/>
</dbReference>
<accession>G7Y3L5</accession>
<dbReference type="Proteomes" id="UP000008909">
    <property type="component" value="Unassembled WGS sequence"/>
</dbReference>
<keyword evidence="5" id="KW-0206">Cytoskeleton</keyword>
<evidence type="ECO:0000256" key="3">
    <source>
        <dbReference type="ARBA" id="ARBA00022490"/>
    </source>
</evidence>
<evidence type="ECO:0000313" key="7">
    <source>
        <dbReference type="Proteomes" id="UP000008909"/>
    </source>
</evidence>
<organism evidence="6 7">
    <name type="scientific">Clonorchis sinensis</name>
    <name type="common">Chinese liver fluke</name>
    <dbReference type="NCBI Taxonomy" id="79923"/>
    <lineage>
        <taxon>Eukaryota</taxon>
        <taxon>Metazoa</taxon>
        <taxon>Spiralia</taxon>
        <taxon>Lophotrochozoa</taxon>
        <taxon>Platyhelminthes</taxon>
        <taxon>Trematoda</taxon>
        <taxon>Digenea</taxon>
        <taxon>Opisthorchiida</taxon>
        <taxon>Opisthorchiata</taxon>
        <taxon>Opisthorchiidae</taxon>
        <taxon>Clonorchis</taxon>
    </lineage>
</organism>
<dbReference type="FunFam" id="3.30.1460.20:FF:000002">
    <property type="entry name" value="Arp2/3 complex 34 kDa subunit"/>
    <property type="match status" value="1"/>
</dbReference>
<dbReference type="Gene3D" id="3.30.1460.20">
    <property type="match status" value="2"/>
</dbReference>
<dbReference type="InterPro" id="IPR034666">
    <property type="entry name" value="ARPC2/4"/>
</dbReference>
<evidence type="ECO:0000256" key="1">
    <source>
        <dbReference type="ARBA" id="ARBA00004245"/>
    </source>
</evidence>
<keyword evidence="4" id="KW-0009">Actin-binding</keyword>
<gene>
    <name evidence="6" type="ORF">CLF_100499</name>
</gene>
<sequence>MIGPVQFRFTILCNYPCGLRQVVGIPNFLSNKTFIHVITQTTAHVCIQCASLFFLVESGIAPVLVTHYDQGISLTPMYPPYIGPPRPRINETPRTSFIGQSTESDAIDFDSCDGMFHAVGVISNVLVYQRIQKVDTSSNFVGFRGFDSFQIGVEGQSKQWNLENNSARRITRCQPRLRLVDAEGSKSGRGEEYRKTINHSFNGNTFGLQLPCHPKEARGLSYCQVAQAWTVVVERLMLGSNQGPSSQYVRALTTELSRVRRREYLEIISVDPFDWSLESAAADENLIYPVYANSIVLICEEEQKAQAEPKNLTKVTKDFGMCFVPTKCKVVLWDVRSLDMHLRNQGLSQETVKRYAYLGSCVNSDGSGTGKLDARVSKALRDNYADDFLLICLHDLPRMERWKWSCISASDLDLKVQTRTNGHQCPLRAAELICCDMSATKWRIRVYFVTTQNRQSSNLKHEKFDHTVSDFDGAVYRLHTLPNDRSKIMVSIYLHFSRELQAFGATELLQREYGPHFCVDSEQGFTVSLVYDLNHLSGDSRYFSNLARQASLLKRNCFAAIFERFIEFHSLGEEAVGSKRAVLHYRPDETLYIQAQGDRVTVIFSTVFKEPDDVIIGKVFLQELTEVRRRIDRAPQVLYSQGTPPAELQGTDAAVGDNVAYITFVLFPRHLTPEAAPRTTNLIHMLRNYLHYHIKCSKGYVHRRMRAKTHEFIKILNRAHPQYATLPVVNVGPAPARLSYNTSYSSLYGQDDSVMDTNGICNHDGSKHPDSDFPEPPTEFGFVNGYN</sequence>
<name>G7Y3L5_CLOSI</name>
<evidence type="ECO:0000256" key="4">
    <source>
        <dbReference type="ARBA" id="ARBA00023203"/>
    </source>
</evidence>
<dbReference type="GO" id="GO:0030041">
    <property type="term" value="P:actin filament polymerization"/>
    <property type="evidence" value="ECO:0007669"/>
    <property type="project" value="InterPro"/>
</dbReference>
<reference evidence="6" key="1">
    <citation type="journal article" date="2011" name="Genome Biol.">
        <title>The draft genome of the carcinogenic human liver fluke Clonorchis sinensis.</title>
        <authorList>
            <person name="Wang X."/>
            <person name="Chen W."/>
            <person name="Huang Y."/>
            <person name="Sun J."/>
            <person name="Men J."/>
            <person name="Liu H."/>
            <person name="Luo F."/>
            <person name="Guo L."/>
            <person name="Lv X."/>
            <person name="Deng C."/>
            <person name="Zhou C."/>
            <person name="Fan Y."/>
            <person name="Li X."/>
            <person name="Huang L."/>
            <person name="Hu Y."/>
            <person name="Liang C."/>
            <person name="Hu X."/>
            <person name="Xu J."/>
            <person name="Yu X."/>
        </authorList>
    </citation>
    <scope>NUCLEOTIDE SEQUENCE [LARGE SCALE GENOMIC DNA]</scope>
    <source>
        <strain evidence="6">Henan</strain>
    </source>
</reference>
<reference key="2">
    <citation type="submission" date="2011-10" db="EMBL/GenBank/DDBJ databases">
        <title>The genome and transcriptome sequence of Clonorchis sinensis provide insights into the carcinogenic liver fluke.</title>
        <authorList>
            <person name="Wang X."/>
            <person name="Huang Y."/>
            <person name="Chen W."/>
            <person name="Liu H."/>
            <person name="Guo L."/>
            <person name="Chen Y."/>
            <person name="Luo F."/>
            <person name="Zhou W."/>
            <person name="Sun J."/>
            <person name="Mao Q."/>
            <person name="Liang P."/>
            <person name="Zhou C."/>
            <person name="Tian Y."/>
            <person name="Men J."/>
            <person name="Lv X."/>
            <person name="Huang L."/>
            <person name="Zhou J."/>
            <person name="Hu Y."/>
            <person name="Li R."/>
            <person name="Zhang F."/>
            <person name="Lei H."/>
            <person name="Li X."/>
            <person name="Hu X."/>
            <person name="Liang C."/>
            <person name="Xu J."/>
            <person name="Wu Z."/>
            <person name="Yu X."/>
        </authorList>
    </citation>
    <scope>NUCLEOTIDE SEQUENCE</scope>
    <source>
        <strain>Henan</strain>
    </source>
</reference>
<dbReference type="GO" id="GO:0005885">
    <property type="term" value="C:Arp2/3 protein complex"/>
    <property type="evidence" value="ECO:0007669"/>
    <property type="project" value="InterPro"/>
</dbReference>
<keyword evidence="3" id="KW-0963">Cytoplasm</keyword>
<dbReference type="AlphaFoldDB" id="G7Y3L5"/>
<evidence type="ECO:0000256" key="2">
    <source>
        <dbReference type="ARBA" id="ARBA00007192"/>
    </source>
</evidence>
<dbReference type="GO" id="GO:0034314">
    <property type="term" value="P:Arp2/3 complex-mediated actin nucleation"/>
    <property type="evidence" value="ECO:0007669"/>
    <property type="project" value="InterPro"/>
</dbReference>
<dbReference type="InterPro" id="IPR007188">
    <property type="entry name" value="ARPC2"/>
</dbReference>
<keyword evidence="7" id="KW-1185">Reference proteome</keyword>
<protein>
    <submittedName>
        <fullName evidence="6">Actin related protein 2/3 complex subunit 2</fullName>
    </submittedName>
</protein>
<comment type="similarity">
    <text evidence="2">Belongs to the ARPC2 family.</text>
</comment>